<organism evidence="3 4">
    <name type="scientific">Exocentrus adspersus</name>
    <dbReference type="NCBI Taxonomy" id="1586481"/>
    <lineage>
        <taxon>Eukaryota</taxon>
        <taxon>Metazoa</taxon>
        <taxon>Ecdysozoa</taxon>
        <taxon>Arthropoda</taxon>
        <taxon>Hexapoda</taxon>
        <taxon>Insecta</taxon>
        <taxon>Pterygota</taxon>
        <taxon>Neoptera</taxon>
        <taxon>Endopterygota</taxon>
        <taxon>Coleoptera</taxon>
        <taxon>Polyphaga</taxon>
        <taxon>Cucujiformia</taxon>
        <taxon>Chrysomeloidea</taxon>
        <taxon>Cerambycidae</taxon>
        <taxon>Lamiinae</taxon>
        <taxon>Acanthocinini</taxon>
        <taxon>Exocentrus</taxon>
    </lineage>
</organism>
<feature type="compositionally biased region" description="Polar residues" evidence="2">
    <location>
        <begin position="265"/>
        <end position="280"/>
    </location>
</feature>
<feature type="compositionally biased region" description="Polar residues" evidence="2">
    <location>
        <begin position="334"/>
        <end position="354"/>
    </location>
</feature>
<comment type="caution">
    <text evidence="3">The sequence shown here is derived from an EMBL/GenBank/DDBJ whole genome shotgun (WGS) entry which is preliminary data.</text>
</comment>
<dbReference type="Proteomes" id="UP001159042">
    <property type="component" value="Unassembled WGS sequence"/>
</dbReference>
<feature type="compositionally biased region" description="Basic and acidic residues" evidence="2">
    <location>
        <begin position="249"/>
        <end position="261"/>
    </location>
</feature>
<sequence>MTTYIQKKGRLFLDRGDIKPERRRSEGRLKTYPSAIDVRAWCDIIEDRRQHILELVNKGREKCLGKLIPLEAIIDALVAGRTQDIKKLQECLAQLWKFIESANLNYEDKEKLAALKHGMDLICFGKGDADLRNKDHEYASEECIAKARHERELAEIEKLTKVDSGLGTYKVTTKGPARIITKIKGIRPGFKVTPKTVTTQGQGTTRVRTVVTNVYPNNKSKAQVRYQQEAPVGPSHKQLPQSPNLVRQEPSESKSRERSPQERSGQVSPKNRSRQGSPLSPSRKEEMQSQSRQETPRSQSRQGTSRNQSRQGSPQSQSRQGSPQSQSRPKTPQDKSYQGISKESSQFQGQSQDSAKVRKRSVERQPQRGQISQNQSELVGTTSFSTRHKEEPFSSTPVSDAKIHREATDALCNELQRALDSVKQERDDFKGKFESTLEKLEAMKKLNATTPVIPTSCKEEIEALELEIKIMRSGNLSPEQEAEVIRKEVEVLKKYCTKLKSVEDENEKLRLERDTLKSQATLSGDGKTDNYKMTKDNLNRQVAGIVDSTDRIDAPGNVEEIIIERDMLANKVQRLENELLKYRELPEDIDVYRNRSKMLDSALEERDKMSKKVDQMKGMEDELNQLRKRSSRVDELEEELKSFNRNDKNIGSELKKTKSRCCCLEKELQNVKMERDSMRTRIEYMKKEIETLRAKSKEAEIYKLERDKLQLKINEYSHMQVQYENLMLKCKCLENVAAEKEVYKRKYEEVVAFESQGDVLRSQSEKARCVERERDALIKQVGDLECCICEQEEEIKKLVMQIDHLYRNKDENQCRMREALTCMRAEIEKKDSLIAESEQKLSAVQCQLKSSIQGVSCETTCYKTRIEDLERELHKSQLEVSTLQKQLKSKNDSIKGVQNLTKNECENVAAMKRELDAAKTENTKLREIANKMVAITGDEHVQSMLKQSECAVKRIVEELSRQYKEWDNLKRNQKKGIYAEVNNCPCKYKPMDTHHAFESDSNEKLMEELEDIQNEKEKLEQLVKQIQNDQLTDGPQKELVSLRVENAKLQEQLQKEMKQRRELEKKIKT</sequence>
<dbReference type="EMBL" id="JANEYG010000013">
    <property type="protein sequence ID" value="KAJ8920804.1"/>
    <property type="molecule type" value="Genomic_DNA"/>
</dbReference>
<feature type="coiled-coil region" evidence="1">
    <location>
        <begin position="995"/>
        <end position="1066"/>
    </location>
</feature>
<feature type="coiled-coil region" evidence="1">
    <location>
        <begin position="492"/>
        <end position="519"/>
    </location>
</feature>
<feature type="coiled-coil region" evidence="1">
    <location>
        <begin position="558"/>
        <end position="714"/>
    </location>
</feature>
<feature type="coiled-coil region" evidence="1">
    <location>
        <begin position="405"/>
        <end position="432"/>
    </location>
</feature>
<keyword evidence="4" id="KW-1185">Reference proteome</keyword>
<feature type="coiled-coil region" evidence="1">
    <location>
        <begin position="866"/>
        <end position="928"/>
    </location>
</feature>
<evidence type="ECO:0000256" key="2">
    <source>
        <dbReference type="SAM" id="MobiDB-lite"/>
    </source>
</evidence>
<feature type="compositionally biased region" description="Low complexity" evidence="2">
    <location>
        <begin position="308"/>
        <end position="329"/>
    </location>
</feature>
<feature type="compositionally biased region" description="Polar residues" evidence="2">
    <location>
        <begin position="367"/>
        <end position="385"/>
    </location>
</feature>
<evidence type="ECO:0000313" key="3">
    <source>
        <dbReference type="EMBL" id="KAJ8920804.1"/>
    </source>
</evidence>
<reference evidence="3 4" key="1">
    <citation type="journal article" date="2023" name="Insect Mol. Biol.">
        <title>Genome sequencing provides insights into the evolution of gene families encoding plant cell wall-degrading enzymes in longhorned beetles.</title>
        <authorList>
            <person name="Shin N.R."/>
            <person name="Okamura Y."/>
            <person name="Kirsch R."/>
            <person name="Pauchet Y."/>
        </authorList>
    </citation>
    <scope>NUCLEOTIDE SEQUENCE [LARGE SCALE GENOMIC DNA]</scope>
    <source>
        <strain evidence="3">EAD_L_NR</strain>
    </source>
</reference>
<name>A0AAV8W3C3_9CUCU</name>
<evidence type="ECO:0000256" key="1">
    <source>
        <dbReference type="SAM" id="Coils"/>
    </source>
</evidence>
<dbReference type="AlphaFoldDB" id="A0AAV8W3C3"/>
<evidence type="ECO:0000313" key="4">
    <source>
        <dbReference type="Proteomes" id="UP001159042"/>
    </source>
</evidence>
<protein>
    <submittedName>
        <fullName evidence="3">Uncharacterized protein</fullName>
    </submittedName>
</protein>
<feature type="region of interest" description="Disordered" evidence="2">
    <location>
        <begin position="215"/>
        <end position="400"/>
    </location>
</feature>
<gene>
    <name evidence="3" type="ORF">NQ315_004945</name>
</gene>
<feature type="compositionally biased region" description="Polar residues" evidence="2">
    <location>
        <begin position="288"/>
        <end position="307"/>
    </location>
</feature>
<proteinExistence type="predicted"/>
<accession>A0AAV8W3C3</accession>
<keyword evidence="1" id="KW-0175">Coiled coil</keyword>